<dbReference type="SUPFAM" id="SSF142906">
    <property type="entry name" value="YjbR-like"/>
    <property type="match status" value="1"/>
</dbReference>
<dbReference type="Gene3D" id="3.90.1150.30">
    <property type="match status" value="1"/>
</dbReference>
<dbReference type="Proteomes" id="UP001500791">
    <property type="component" value="Unassembled WGS sequence"/>
</dbReference>
<dbReference type="InterPro" id="IPR007351">
    <property type="entry name" value="YjbR"/>
</dbReference>
<evidence type="ECO:0000313" key="1">
    <source>
        <dbReference type="EMBL" id="GAA0386415.1"/>
    </source>
</evidence>
<name>A0ABN0Y7U6_9CAUL</name>
<comment type="caution">
    <text evidence="1">The sequence shown here is derived from an EMBL/GenBank/DDBJ whole genome shotgun (WGS) entry which is preliminary data.</text>
</comment>
<dbReference type="Pfam" id="PF04237">
    <property type="entry name" value="YjbR"/>
    <property type="match status" value="1"/>
</dbReference>
<proteinExistence type="predicted"/>
<dbReference type="EMBL" id="BAAAEJ010000003">
    <property type="protein sequence ID" value="GAA0386415.1"/>
    <property type="molecule type" value="Genomic_DNA"/>
</dbReference>
<reference evidence="1 2" key="1">
    <citation type="journal article" date="2019" name="Int. J. Syst. Evol. Microbiol.">
        <title>The Global Catalogue of Microorganisms (GCM) 10K type strain sequencing project: providing services to taxonomists for standard genome sequencing and annotation.</title>
        <authorList>
            <consortium name="The Broad Institute Genomics Platform"/>
            <consortium name="The Broad Institute Genome Sequencing Center for Infectious Disease"/>
            <person name="Wu L."/>
            <person name="Ma J."/>
        </authorList>
    </citation>
    <scope>NUCLEOTIDE SEQUENCE [LARGE SCALE GENOMIC DNA]</scope>
    <source>
        <strain evidence="1 2">JCM 13476</strain>
    </source>
</reference>
<evidence type="ECO:0000313" key="2">
    <source>
        <dbReference type="Proteomes" id="UP001500791"/>
    </source>
</evidence>
<accession>A0ABN0Y7U6</accession>
<gene>
    <name evidence="1" type="ORF">GCM10009093_11600</name>
</gene>
<protein>
    <recommendedName>
        <fullName evidence="3">MmcQ/YjbR family DNA-binding protein</fullName>
    </recommendedName>
</protein>
<sequence length="113" mass="12191">MQHGQVEGVCLSLKGTTVERPFGPDSQTFKVGGKIFAILGDDGGLSIKLSEVAYEALTELGVMRRAPYLPRGGWAYTDDVTGWDDQELSDLIARSHELVAAGLTKKARLELGL</sequence>
<dbReference type="PANTHER" id="PTHR35145:SF1">
    <property type="entry name" value="CYTOPLASMIC PROTEIN"/>
    <property type="match status" value="1"/>
</dbReference>
<organism evidence="1 2">
    <name type="scientific">Brevundimonas terrae</name>
    <dbReference type="NCBI Taxonomy" id="363631"/>
    <lineage>
        <taxon>Bacteria</taxon>
        <taxon>Pseudomonadati</taxon>
        <taxon>Pseudomonadota</taxon>
        <taxon>Alphaproteobacteria</taxon>
        <taxon>Caulobacterales</taxon>
        <taxon>Caulobacteraceae</taxon>
        <taxon>Brevundimonas</taxon>
    </lineage>
</organism>
<keyword evidence="2" id="KW-1185">Reference proteome</keyword>
<evidence type="ECO:0008006" key="3">
    <source>
        <dbReference type="Google" id="ProtNLM"/>
    </source>
</evidence>
<dbReference type="InterPro" id="IPR058532">
    <property type="entry name" value="YjbR/MT2646/Rv2570-like"/>
</dbReference>
<dbReference type="InterPro" id="IPR038056">
    <property type="entry name" value="YjbR-like_sf"/>
</dbReference>
<dbReference type="PANTHER" id="PTHR35145">
    <property type="entry name" value="CYTOPLASMIC PROTEIN-RELATED"/>
    <property type="match status" value="1"/>
</dbReference>
<dbReference type="RefSeq" id="WP_167173898.1">
    <property type="nucleotide sequence ID" value="NZ_BAAAEJ010000003.1"/>
</dbReference>